<evidence type="ECO:0000256" key="5">
    <source>
        <dbReference type="ARBA" id="ARBA00022801"/>
    </source>
</evidence>
<dbReference type="Pfam" id="PF17757">
    <property type="entry name" value="UvrB_inter"/>
    <property type="match status" value="1"/>
</dbReference>
<dbReference type="SUPFAM" id="SSF52540">
    <property type="entry name" value="P-loop containing nucleoside triphosphate hydrolases"/>
    <property type="match status" value="4"/>
</dbReference>
<dbReference type="Pfam" id="PF02559">
    <property type="entry name" value="CarD_TRCF_RID"/>
    <property type="match status" value="1"/>
</dbReference>
<keyword evidence="2 13" id="KW-0963">Cytoplasm</keyword>
<dbReference type="Proteomes" id="UP000548632">
    <property type="component" value="Unassembled WGS sequence"/>
</dbReference>
<dbReference type="InterPro" id="IPR041471">
    <property type="entry name" value="UvrB_inter"/>
</dbReference>
<dbReference type="SUPFAM" id="SSF143517">
    <property type="entry name" value="TRCF domain-like"/>
    <property type="match status" value="1"/>
</dbReference>
<evidence type="ECO:0000259" key="15">
    <source>
        <dbReference type="PROSITE" id="PS51194"/>
    </source>
</evidence>
<dbReference type="InterPro" id="IPR037235">
    <property type="entry name" value="TRCF-like_C_D7"/>
</dbReference>
<dbReference type="Pfam" id="PF21132">
    <property type="entry name" value="MFD_D3"/>
    <property type="match status" value="1"/>
</dbReference>
<dbReference type="NCBIfam" id="TIGR00580">
    <property type="entry name" value="mfd"/>
    <property type="match status" value="1"/>
</dbReference>
<dbReference type="HAMAP" id="MF_00969">
    <property type="entry name" value="TRCF"/>
    <property type="match status" value="1"/>
</dbReference>
<evidence type="ECO:0000256" key="4">
    <source>
        <dbReference type="ARBA" id="ARBA00022763"/>
    </source>
</evidence>
<comment type="function">
    <text evidence="13">Couples transcription and DNA repair by recognizing RNA polymerase (RNAP) stalled at DNA lesions. Mediates ATP-dependent release of RNAP and its truncated transcript from the DNA, and recruitment of nucleotide excision repair machinery to the damaged site.</text>
</comment>
<gene>
    <name evidence="13 16" type="primary">mfd</name>
    <name evidence="16" type="ORF">HUK38_09315</name>
</gene>
<organism evidence="16 17">
    <name type="scientific">Thiospirillum jenense</name>
    <dbReference type="NCBI Taxonomy" id="1653858"/>
    <lineage>
        <taxon>Bacteria</taxon>
        <taxon>Pseudomonadati</taxon>
        <taxon>Pseudomonadota</taxon>
        <taxon>Gammaproteobacteria</taxon>
        <taxon>Chromatiales</taxon>
        <taxon>Chromatiaceae</taxon>
        <taxon>Thiospirillum</taxon>
    </lineage>
</organism>
<keyword evidence="8 13" id="KW-0238">DNA-binding</keyword>
<evidence type="ECO:0000256" key="12">
    <source>
        <dbReference type="ARBA" id="ARBA00070128"/>
    </source>
</evidence>
<dbReference type="EC" id="3.6.4.-" evidence="13"/>
<evidence type="ECO:0000313" key="16">
    <source>
        <dbReference type="EMBL" id="MBB1126431.1"/>
    </source>
</evidence>
<dbReference type="InterPro" id="IPR003711">
    <property type="entry name" value="CarD-like/TRCF_RID"/>
</dbReference>
<dbReference type="NCBIfam" id="NF007966">
    <property type="entry name" value="PRK10689.1"/>
    <property type="match status" value="1"/>
</dbReference>
<dbReference type="InterPro" id="IPR004576">
    <property type="entry name" value="Mfd"/>
</dbReference>
<dbReference type="InterPro" id="IPR048635">
    <property type="entry name" value="MFD_D3"/>
</dbReference>
<dbReference type="InterPro" id="IPR014001">
    <property type="entry name" value="Helicase_ATP-bd"/>
</dbReference>
<evidence type="ECO:0000256" key="2">
    <source>
        <dbReference type="ARBA" id="ARBA00022490"/>
    </source>
</evidence>
<dbReference type="EMBL" id="JABVCQ010000018">
    <property type="protein sequence ID" value="MBB1126431.1"/>
    <property type="molecule type" value="Genomic_DNA"/>
</dbReference>
<evidence type="ECO:0000256" key="11">
    <source>
        <dbReference type="ARBA" id="ARBA00061399"/>
    </source>
</evidence>
<dbReference type="InterPro" id="IPR001650">
    <property type="entry name" value="Helicase_C-like"/>
</dbReference>
<keyword evidence="17" id="KW-1185">Reference proteome</keyword>
<keyword evidence="3 13" id="KW-0547">Nucleotide-binding</keyword>
<dbReference type="Gene3D" id="3.30.2060.10">
    <property type="entry name" value="Penicillin-binding protein 1b domain"/>
    <property type="match status" value="1"/>
</dbReference>
<dbReference type="PANTHER" id="PTHR47964:SF1">
    <property type="entry name" value="ATP-DEPENDENT DNA HELICASE HOMOLOG RECG, CHLOROPLASTIC"/>
    <property type="match status" value="1"/>
</dbReference>
<dbReference type="GO" id="GO:0006355">
    <property type="term" value="P:regulation of DNA-templated transcription"/>
    <property type="evidence" value="ECO:0007669"/>
    <property type="project" value="UniProtKB-UniRule"/>
</dbReference>
<accession>A0A839HCP8</accession>
<dbReference type="GO" id="GO:0000716">
    <property type="term" value="P:transcription-coupled nucleotide-excision repair, DNA damage recognition"/>
    <property type="evidence" value="ECO:0007669"/>
    <property type="project" value="UniProtKB-UniRule"/>
</dbReference>
<dbReference type="PANTHER" id="PTHR47964">
    <property type="entry name" value="ATP-DEPENDENT DNA HELICASE HOMOLOG RECG, CHLOROPLASTIC"/>
    <property type="match status" value="1"/>
</dbReference>
<name>A0A839HCP8_9GAMM</name>
<evidence type="ECO:0000313" key="17">
    <source>
        <dbReference type="Proteomes" id="UP000548632"/>
    </source>
</evidence>
<dbReference type="AlphaFoldDB" id="A0A839HCP8"/>
<evidence type="ECO:0000256" key="3">
    <source>
        <dbReference type="ARBA" id="ARBA00022741"/>
    </source>
</evidence>
<dbReference type="Gene3D" id="3.40.50.11180">
    <property type="match status" value="1"/>
</dbReference>
<comment type="similarity">
    <text evidence="10 13">In the N-terminal section; belongs to the UvrB family.</text>
</comment>
<comment type="caution">
    <text evidence="16">The sequence shown here is derived from an EMBL/GenBank/DDBJ whole genome shotgun (WGS) entry which is preliminary data.</text>
</comment>
<feature type="domain" description="Helicase ATP-binding" evidence="14">
    <location>
        <begin position="632"/>
        <end position="793"/>
    </location>
</feature>
<dbReference type="InterPro" id="IPR005118">
    <property type="entry name" value="TRCF_C"/>
</dbReference>
<evidence type="ECO:0000259" key="14">
    <source>
        <dbReference type="PROSITE" id="PS51192"/>
    </source>
</evidence>
<dbReference type="InterPro" id="IPR027417">
    <property type="entry name" value="P-loop_NTPase"/>
</dbReference>
<dbReference type="FunFam" id="3.40.50.300:FF:000300">
    <property type="entry name" value="Transcription-repair-coupling factor"/>
    <property type="match status" value="1"/>
</dbReference>
<dbReference type="InterPro" id="IPR011545">
    <property type="entry name" value="DEAD/DEAH_box_helicase_dom"/>
</dbReference>
<evidence type="ECO:0000256" key="7">
    <source>
        <dbReference type="ARBA" id="ARBA00022840"/>
    </source>
</evidence>
<dbReference type="Pfam" id="PF03461">
    <property type="entry name" value="TRCF"/>
    <property type="match status" value="1"/>
</dbReference>
<evidence type="ECO:0000256" key="13">
    <source>
        <dbReference type="HAMAP-Rule" id="MF_00969"/>
    </source>
</evidence>
<dbReference type="SMART" id="SM00487">
    <property type="entry name" value="DEXDc"/>
    <property type="match status" value="1"/>
</dbReference>
<evidence type="ECO:0000256" key="9">
    <source>
        <dbReference type="ARBA" id="ARBA00023204"/>
    </source>
</evidence>
<dbReference type="GO" id="GO:0003684">
    <property type="term" value="F:damaged DNA binding"/>
    <property type="evidence" value="ECO:0007669"/>
    <property type="project" value="InterPro"/>
</dbReference>
<dbReference type="SMART" id="SM00982">
    <property type="entry name" value="TRCF"/>
    <property type="match status" value="1"/>
</dbReference>
<evidence type="ECO:0000256" key="1">
    <source>
        <dbReference type="ARBA" id="ARBA00004496"/>
    </source>
</evidence>
<dbReference type="Gene3D" id="3.90.1150.50">
    <property type="entry name" value="Transcription-repair-coupling factor, D7 domain"/>
    <property type="match status" value="1"/>
</dbReference>
<dbReference type="GO" id="GO:0005737">
    <property type="term" value="C:cytoplasm"/>
    <property type="evidence" value="ECO:0007669"/>
    <property type="project" value="UniProtKB-SubCell"/>
</dbReference>
<comment type="similarity">
    <text evidence="11 13">In the C-terminal section; belongs to the helicase family. RecG subfamily.</text>
</comment>
<dbReference type="GO" id="GO:0005524">
    <property type="term" value="F:ATP binding"/>
    <property type="evidence" value="ECO:0007669"/>
    <property type="project" value="UniProtKB-UniRule"/>
</dbReference>
<keyword evidence="4 13" id="KW-0227">DNA damage</keyword>
<dbReference type="CDD" id="cd17991">
    <property type="entry name" value="DEXHc_TRCF"/>
    <property type="match status" value="1"/>
</dbReference>
<feature type="domain" description="Helicase C-terminal" evidence="15">
    <location>
        <begin position="806"/>
        <end position="968"/>
    </location>
</feature>
<evidence type="ECO:0000256" key="10">
    <source>
        <dbReference type="ARBA" id="ARBA00061104"/>
    </source>
</evidence>
<dbReference type="GO" id="GO:0003678">
    <property type="term" value="F:DNA helicase activity"/>
    <property type="evidence" value="ECO:0007669"/>
    <property type="project" value="TreeGrafter"/>
</dbReference>
<dbReference type="Gene3D" id="2.40.10.170">
    <property type="match status" value="1"/>
</dbReference>
<reference evidence="16 17" key="1">
    <citation type="journal article" date="2020" name="Arch. Microbiol.">
        <title>The genome sequence of the giant phototrophic gammaproteobacterium Thiospirillum jenense gives insight into its physiological properties and phylogenetic relationships.</title>
        <authorList>
            <person name="Imhoff J.F."/>
            <person name="Meyer T.E."/>
            <person name="Kyndt J.A."/>
        </authorList>
    </citation>
    <scope>NUCLEOTIDE SEQUENCE [LARGE SCALE GENOMIC DNA]</scope>
    <source>
        <strain evidence="16 17">DSM 216</strain>
    </source>
</reference>
<dbReference type="SMART" id="SM00490">
    <property type="entry name" value="HELICc"/>
    <property type="match status" value="1"/>
</dbReference>
<sequence length="1163" mass="130314">MNQISVTYSPLAPPIPDGVNTRLLWGNLQGAAAALAIAQVAYQIKQYVLVITTDTAEATRLQAELQFFLHQISPDDSIIVFNFPDWETLPYDIFSPLPELVSKRLLTLHRLPQYTRGILVVPIATLLAKLPPRDYVDAYSFVLKRGERLDLDQLRTRLDRAGYRCVSQVITHGEFAVRGALLDLFPMGSKAPLRIDLFDNEIDSIRTFDPDTQRSKNKQEEIYLLPAREFPVTEEAIAGFRQRYRAAIDHDPKVSLIYNEVSAGRFPGGIEYYLPLFFDDTATLFDYLPATTLIIESSTIRSSAQKIIDTICSRYEQRRHDIERPLLPPSALYLTADQFAAHLNQLPGINWQTDSINERRKGYAAVYNFATAMPPSLVIQARNQAPAHALQSFMQTAQQRVLFVAESAGRRELLNEQLASFAIHPVNINSWLEFIHGNMPCALTIAPIEEPLLLPNEKLALITATQLYGERVRQPQQFARERDPDTIIRNLTELHSGAPVVHETHGIGRFLGLQTLTVGGIETEFLALEYAQNAKLYVPVSSLHLISRYTGGTAEQAPLHRLGSDQWERTKQKITKQINDVAAELLDLYARRSARQGHVFPDPGTDYVAFADAFAFEETPDQQRAIDAILRDMADQKPMDRVVCGDVGFGKTEVALRAAFVAVSGGCQVVVLVPTTLLAQQHYQNFLDRFADWPICIDSLSRFRSAKEQSQILNGLADGSIDIIIGTHKLLQPNVRFKHLGLIIVDEEHRFGVRHKEQLKHLRAEVDVLTLTATPIPRTLNMAMSGMRDLSIIATPPVARHPIKTVITSWNDILIQEACQRELQRGGQIYFLHNEVDTIEQTAQRVATLLPTARVQIAHGQMRTAELERVMQDFYHRRFGILICTTIIESGIDVPNANTILINRADKLGLAQLHQLRGRVGRSHHRAYAYLIVPPAATMTEDAKKRLEAIASLEELGAGFTLATHDLEIRGAGELLGDEQSGQIHEIGFSLYMELLQRAVMALKSGQSPELDRPLSHGTEIDLGIPALLPSDYLPDVHIRLVTYKRIASATDSKTLRVLKVEMIDRFGLLPEPAKNLFAVTKLKLCAQPLGIRKIEVGANGGRFLFDEQPSIDHKRLVQLIQTKPKLFKFDPARGALKFFAAITTAEQRVAMVEQIIQQLSAQ</sequence>
<dbReference type="SUPFAM" id="SSF141259">
    <property type="entry name" value="CarD-like"/>
    <property type="match status" value="1"/>
</dbReference>
<dbReference type="Gene3D" id="3.40.50.300">
    <property type="entry name" value="P-loop containing nucleotide triphosphate hydrolases"/>
    <property type="match status" value="2"/>
</dbReference>
<dbReference type="PROSITE" id="PS51192">
    <property type="entry name" value="HELICASE_ATP_BIND_1"/>
    <property type="match status" value="1"/>
</dbReference>
<keyword evidence="6" id="KW-0347">Helicase</keyword>
<dbReference type="SMART" id="SM01058">
    <property type="entry name" value="CarD_TRCF"/>
    <property type="match status" value="1"/>
</dbReference>
<dbReference type="Pfam" id="PF00271">
    <property type="entry name" value="Helicase_C"/>
    <property type="match status" value="1"/>
</dbReference>
<keyword evidence="7 13" id="KW-0067">ATP-binding</keyword>
<dbReference type="InterPro" id="IPR047112">
    <property type="entry name" value="RecG/Mfd"/>
</dbReference>
<dbReference type="RefSeq" id="WP_182584056.1">
    <property type="nucleotide sequence ID" value="NZ_JABVCQ010000018.1"/>
</dbReference>
<comment type="subcellular location">
    <subcellularLocation>
        <location evidence="1 13">Cytoplasm</location>
    </subcellularLocation>
</comment>
<dbReference type="FunFam" id="3.40.50.300:FF:000546">
    <property type="entry name" value="Transcription-repair-coupling factor"/>
    <property type="match status" value="1"/>
</dbReference>
<keyword evidence="5 13" id="KW-0378">Hydrolase</keyword>
<evidence type="ECO:0000256" key="8">
    <source>
        <dbReference type="ARBA" id="ARBA00023125"/>
    </source>
</evidence>
<keyword evidence="9 13" id="KW-0234">DNA repair</keyword>
<proteinExistence type="inferred from homology"/>
<dbReference type="PROSITE" id="PS51194">
    <property type="entry name" value="HELICASE_CTER"/>
    <property type="match status" value="1"/>
</dbReference>
<dbReference type="GO" id="GO:0016787">
    <property type="term" value="F:hydrolase activity"/>
    <property type="evidence" value="ECO:0007669"/>
    <property type="project" value="UniProtKB-KW"/>
</dbReference>
<evidence type="ECO:0000256" key="6">
    <source>
        <dbReference type="ARBA" id="ARBA00022806"/>
    </source>
</evidence>
<dbReference type="Gene3D" id="3.40.50.11140">
    <property type="match status" value="1"/>
</dbReference>
<protein>
    <recommendedName>
        <fullName evidence="12 13">Transcription-repair-coupling factor</fullName>
        <shortName evidence="13">TRCF</shortName>
        <ecNumber evidence="13">3.6.4.-</ecNumber>
    </recommendedName>
</protein>
<dbReference type="Pfam" id="PF00270">
    <property type="entry name" value="DEAD"/>
    <property type="match status" value="1"/>
</dbReference>
<dbReference type="InterPro" id="IPR036101">
    <property type="entry name" value="CarD-like/TRCF_RID_sf"/>
</dbReference>